<sequence length="47" mass="5372">MNSGGEWGFSVYTLNLSLSVGIYATQKKQQKLVFCTPLQQKLFYIQL</sequence>
<name>A0A0E9U1G4_ANGAN</name>
<evidence type="ECO:0000313" key="1">
    <source>
        <dbReference type="EMBL" id="JAH59030.1"/>
    </source>
</evidence>
<organism evidence="1">
    <name type="scientific">Anguilla anguilla</name>
    <name type="common">European freshwater eel</name>
    <name type="synonym">Muraena anguilla</name>
    <dbReference type="NCBI Taxonomy" id="7936"/>
    <lineage>
        <taxon>Eukaryota</taxon>
        <taxon>Metazoa</taxon>
        <taxon>Chordata</taxon>
        <taxon>Craniata</taxon>
        <taxon>Vertebrata</taxon>
        <taxon>Euteleostomi</taxon>
        <taxon>Actinopterygii</taxon>
        <taxon>Neopterygii</taxon>
        <taxon>Teleostei</taxon>
        <taxon>Anguilliformes</taxon>
        <taxon>Anguillidae</taxon>
        <taxon>Anguilla</taxon>
    </lineage>
</organism>
<accession>A0A0E9U1G4</accession>
<protein>
    <submittedName>
        <fullName evidence="1">Uncharacterized protein</fullName>
    </submittedName>
</protein>
<reference evidence="1" key="2">
    <citation type="journal article" date="2015" name="Fish Shellfish Immunol.">
        <title>Early steps in the European eel (Anguilla anguilla)-Vibrio vulnificus interaction in the gills: Role of the RtxA13 toxin.</title>
        <authorList>
            <person name="Callol A."/>
            <person name="Pajuelo D."/>
            <person name="Ebbesson L."/>
            <person name="Teles M."/>
            <person name="MacKenzie S."/>
            <person name="Amaro C."/>
        </authorList>
    </citation>
    <scope>NUCLEOTIDE SEQUENCE</scope>
</reference>
<dbReference type="AlphaFoldDB" id="A0A0E9U1G4"/>
<dbReference type="EMBL" id="GBXM01049547">
    <property type="protein sequence ID" value="JAH59030.1"/>
    <property type="molecule type" value="Transcribed_RNA"/>
</dbReference>
<proteinExistence type="predicted"/>
<reference evidence="1" key="1">
    <citation type="submission" date="2014-11" db="EMBL/GenBank/DDBJ databases">
        <authorList>
            <person name="Amaro Gonzalez C."/>
        </authorList>
    </citation>
    <scope>NUCLEOTIDE SEQUENCE</scope>
</reference>